<sequence length="570" mass="64215">MESTPVSQSTSMVLRHVVLDFKEKRPERKSQAHYQTEYRDRLKSNPQQWQEYKKRQKIHMRKYLDSLSEEQRLLRKERRAQLQRDYRKAKKQAKESAAATPSSSLVSEPVKKKTRKAVQDERAYWRERKRAQRASMSADVRKAVAERENERRRKKRKLLSTSSAVCSSNSPVELNSIRTPLASSTPNRTQEPINDHRPLNFFEPLASSTPNETQTGGTTNAQKQVSFRVPLTSATFNITQPTVPIERPVICPADESSPELQNSSISINSVQHSPSPSKCAKYSALSRCLHGSNELCTTTAVPNFVEVDKFQKDCALQENVLSIENDGCERNDEEKGIKTKRVCGGTVVQIHNDSNDDSVEDVQSQRVDDDGSEGNEVENGCKRDYGGAVVQIHNDSNDDSDENVQRADDDGSEGNEVENGCKGDYGGAVVQIHNDSDDGTQESGEVDDCQEDGIGYGKKDFDLGEIEKSPSSRDCPGEDFVNDTVRESDHDKRKDIDKDILANDDAFLGASHMSKIIAEFARKLDKNHKAVFVVFKREIWNWVGSEQEVRISPTLILQPWLNSSFDNPFK</sequence>
<feature type="compositionally biased region" description="Basic and acidic residues" evidence="1">
    <location>
        <begin position="139"/>
        <end position="151"/>
    </location>
</feature>
<evidence type="ECO:0000313" key="3">
    <source>
        <dbReference type="Proteomes" id="UP000762676"/>
    </source>
</evidence>
<reference evidence="2 3" key="1">
    <citation type="journal article" date="2021" name="Elife">
        <title>Chloroplast acquisition without the gene transfer in kleptoplastic sea slugs, Plakobranchus ocellatus.</title>
        <authorList>
            <person name="Maeda T."/>
            <person name="Takahashi S."/>
            <person name="Yoshida T."/>
            <person name="Shimamura S."/>
            <person name="Takaki Y."/>
            <person name="Nagai Y."/>
            <person name="Toyoda A."/>
            <person name="Suzuki Y."/>
            <person name="Arimoto A."/>
            <person name="Ishii H."/>
            <person name="Satoh N."/>
            <person name="Nishiyama T."/>
            <person name="Hasebe M."/>
            <person name="Maruyama T."/>
            <person name="Minagawa J."/>
            <person name="Obokata J."/>
            <person name="Shigenobu S."/>
        </authorList>
    </citation>
    <scope>NUCLEOTIDE SEQUENCE [LARGE SCALE GENOMIC DNA]</scope>
</reference>
<protein>
    <recommendedName>
        <fullName evidence="4">HMG box domain-containing protein</fullName>
    </recommendedName>
</protein>
<feature type="region of interest" description="Disordered" evidence="1">
    <location>
        <begin position="23"/>
        <end position="56"/>
    </location>
</feature>
<keyword evidence="3" id="KW-1185">Reference proteome</keyword>
<feature type="compositionally biased region" description="Polar residues" evidence="1">
    <location>
        <begin position="159"/>
        <end position="171"/>
    </location>
</feature>
<evidence type="ECO:0000256" key="1">
    <source>
        <dbReference type="SAM" id="MobiDB-lite"/>
    </source>
</evidence>
<feature type="compositionally biased region" description="Acidic residues" evidence="1">
    <location>
        <begin position="437"/>
        <end position="451"/>
    </location>
</feature>
<accession>A0AAV4HTR9</accession>
<dbReference type="Proteomes" id="UP000762676">
    <property type="component" value="Unassembled WGS sequence"/>
</dbReference>
<feature type="compositionally biased region" description="Basic and acidic residues" evidence="1">
    <location>
        <begin position="117"/>
        <end position="126"/>
    </location>
</feature>
<proteinExistence type="predicted"/>
<dbReference type="EMBL" id="BMAT01012874">
    <property type="protein sequence ID" value="GFS00985.1"/>
    <property type="molecule type" value="Genomic_DNA"/>
</dbReference>
<name>A0AAV4HTR9_9GAST</name>
<comment type="caution">
    <text evidence="2">The sequence shown here is derived from an EMBL/GenBank/DDBJ whole genome shotgun (WGS) entry which is preliminary data.</text>
</comment>
<dbReference type="AlphaFoldDB" id="A0AAV4HTR9"/>
<gene>
    <name evidence="2" type="ORF">ElyMa_006412100</name>
</gene>
<organism evidence="2 3">
    <name type="scientific">Elysia marginata</name>
    <dbReference type="NCBI Taxonomy" id="1093978"/>
    <lineage>
        <taxon>Eukaryota</taxon>
        <taxon>Metazoa</taxon>
        <taxon>Spiralia</taxon>
        <taxon>Lophotrochozoa</taxon>
        <taxon>Mollusca</taxon>
        <taxon>Gastropoda</taxon>
        <taxon>Heterobranchia</taxon>
        <taxon>Euthyneura</taxon>
        <taxon>Panpulmonata</taxon>
        <taxon>Sacoglossa</taxon>
        <taxon>Placobranchoidea</taxon>
        <taxon>Plakobranchidae</taxon>
        <taxon>Elysia</taxon>
    </lineage>
</organism>
<feature type="region of interest" description="Disordered" evidence="1">
    <location>
        <begin position="350"/>
        <end position="452"/>
    </location>
</feature>
<evidence type="ECO:0008006" key="4">
    <source>
        <dbReference type="Google" id="ProtNLM"/>
    </source>
</evidence>
<feature type="region of interest" description="Disordered" evidence="1">
    <location>
        <begin position="78"/>
        <end position="171"/>
    </location>
</feature>
<evidence type="ECO:0000313" key="2">
    <source>
        <dbReference type="EMBL" id="GFS00985.1"/>
    </source>
</evidence>
<feature type="compositionally biased region" description="Basic and acidic residues" evidence="1">
    <location>
        <begin position="23"/>
        <end position="43"/>
    </location>
</feature>